<evidence type="ECO:0000313" key="1">
    <source>
        <dbReference type="EMBL" id="EFE08059.1"/>
    </source>
</evidence>
<evidence type="ECO:0000313" key="2">
    <source>
        <dbReference type="Proteomes" id="UP000003880"/>
    </source>
</evidence>
<protein>
    <submittedName>
        <fullName evidence="1">Uncharacterized protein</fullName>
    </submittedName>
</protein>
<dbReference type="AlphaFoldDB" id="D4BDL0"/>
<proteinExistence type="predicted"/>
<sequence>MVIQTIAAKYVVASRSVPLLTILLAKLELCPITQRSTTLGPPTFLNAYTIPALEIKGRRVEGRSP</sequence>
<name>D4BDL0_9ENTR</name>
<accession>D4BDL0</accession>
<dbReference type="EMBL" id="ABWL02000009">
    <property type="protein sequence ID" value="EFE08059.1"/>
    <property type="molecule type" value="Genomic_DNA"/>
</dbReference>
<gene>
    <name evidence="1" type="ORF">CIT292_08577</name>
</gene>
<dbReference type="HOGENOM" id="CLU_2841887_0_0_6"/>
<reference evidence="1 2" key="1">
    <citation type="submission" date="2010-02" db="EMBL/GenBank/DDBJ databases">
        <authorList>
            <person name="Weinstock G."/>
            <person name="Sodergren E."/>
            <person name="Clifton S."/>
            <person name="Fulton L."/>
            <person name="Fulton B."/>
            <person name="Courtney L."/>
            <person name="Fronick C."/>
            <person name="Harrison M."/>
            <person name="Strong C."/>
            <person name="Farmer C."/>
            <person name="Delahaunty K."/>
            <person name="Markovic C."/>
            <person name="Hall O."/>
            <person name="Minx P."/>
            <person name="Tomlinson C."/>
            <person name="Mitreva M."/>
            <person name="Nelson J."/>
            <person name="Hou S."/>
            <person name="Wollam A."/>
            <person name="Pepin K.H."/>
            <person name="Johnson M."/>
            <person name="Bhonagiri V."/>
            <person name="Zhang X."/>
            <person name="Suruliraj S."/>
            <person name="Warren W."/>
            <person name="Chinwalla A."/>
            <person name="Mardis E.R."/>
            <person name="Wilson R.K."/>
        </authorList>
    </citation>
    <scope>NUCLEOTIDE SEQUENCE [LARGE SCALE GENOMIC DNA]</scope>
    <source>
        <strain evidence="1 2">ATCC 29220</strain>
    </source>
</reference>
<dbReference type="Proteomes" id="UP000003880">
    <property type="component" value="Unassembled WGS sequence"/>
</dbReference>
<organism evidence="1 2">
    <name type="scientific">Citrobacter youngae ATCC 29220</name>
    <dbReference type="NCBI Taxonomy" id="500640"/>
    <lineage>
        <taxon>Bacteria</taxon>
        <taxon>Pseudomonadati</taxon>
        <taxon>Pseudomonadota</taxon>
        <taxon>Gammaproteobacteria</taxon>
        <taxon>Enterobacterales</taxon>
        <taxon>Enterobacteriaceae</taxon>
        <taxon>Citrobacter</taxon>
        <taxon>Citrobacter freundii complex</taxon>
    </lineage>
</organism>
<comment type="caution">
    <text evidence="1">The sequence shown here is derived from an EMBL/GenBank/DDBJ whole genome shotgun (WGS) entry which is preliminary data.</text>
</comment>